<keyword evidence="2" id="KW-0001">2Fe-2S</keyword>
<keyword evidence="5" id="KW-0408">Iron</keyword>
<gene>
    <name evidence="8" type="ORF">ACKI18_24190</name>
</gene>
<dbReference type="EC" id="1.14.13.-" evidence="8"/>
<dbReference type="GO" id="GO:0016491">
    <property type="term" value="F:oxidoreductase activity"/>
    <property type="evidence" value="ECO:0007669"/>
    <property type="project" value="UniProtKB-KW"/>
</dbReference>
<dbReference type="Proteomes" id="UP001631957">
    <property type="component" value="Unassembled WGS sequence"/>
</dbReference>
<sequence>MIQRTQSVALAKRALTHLEAGTTDQAPDVMRIPVEDYVDADLWQREIDLVFKRVPLALALSVELPGPRSFKAMDVMGVPVLISRGADGFVRAFLNVCRHRGAQLCPVGTGTRHRFRCPYHAWVYDDRGDLVAVHKPATFGEIATAEFGLRPLAAEERHGIVWVRLTGEEPLDLESWLGEYERELEQLDLADWHVYERHETSGPGWKVALDGYLESYHVQALHRATFAPTNTSNLMVVDDFGPHQRILYPAKSIKSLRGVPEEEWDPAPHCGTVYTLFPNVSLAGTWDDYAVLSQIFPGPTPDTSRTVQTVMTRVPPRTEEARKFAEEFSELVRRGVFEEDYRIGADVQSAFASGANTHFVFGRNELALQHHHRWLKRVLAEHEEG</sequence>
<dbReference type="PROSITE" id="PS51296">
    <property type="entry name" value="RIESKE"/>
    <property type="match status" value="1"/>
</dbReference>
<dbReference type="Gene3D" id="2.102.10.10">
    <property type="entry name" value="Rieske [2Fe-2S] iron-sulphur domain"/>
    <property type="match status" value="1"/>
</dbReference>
<keyword evidence="3" id="KW-0479">Metal-binding</keyword>
<accession>A0ABW9HYG8</accession>
<evidence type="ECO:0000313" key="8">
    <source>
        <dbReference type="EMBL" id="MFM9611802.1"/>
    </source>
</evidence>
<evidence type="ECO:0000259" key="7">
    <source>
        <dbReference type="PROSITE" id="PS51296"/>
    </source>
</evidence>
<dbReference type="Pfam" id="PF00355">
    <property type="entry name" value="Rieske"/>
    <property type="match status" value="1"/>
</dbReference>
<dbReference type="InterPro" id="IPR015879">
    <property type="entry name" value="Ring_hydroxy_dOase_asu_C_dom"/>
</dbReference>
<evidence type="ECO:0000256" key="6">
    <source>
        <dbReference type="ARBA" id="ARBA00023014"/>
    </source>
</evidence>
<keyword evidence="9" id="KW-1185">Reference proteome</keyword>
<keyword evidence="6" id="KW-0411">Iron-sulfur</keyword>
<dbReference type="InterPro" id="IPR017941">
    <property type="entry name" value="Rieske_2Fe-2S"/>
</dbReference>
<name>A0ABW9HYG8_9ACTN</name>
<dbReference type="PANTHER" id="PTHR43756">
    <property type="entry name" value="CHOLINE MONOOXYGENASE, CHLOROPLASTIC"/>
    <property type="match status" value="1"/>
</dbReference>
<dbReference type="CDD" id="cd08887">
    <property type="entry name" value="RHO_alpha_C_3"/>
    <property type="match status" value="1"/>
</dbReference>
<dbReference type="InterPro" id="IPR036922">
    <property type="entry name" value="Rieske_2Fe-2S_sf"/>
</dbReference>
<dbReference type="RefSeq" id="WP_409122443.1">
    <property type="nucleotide sequence ID" value="NZ_JBJVNI010000013.1"/>
</dbReference>
<dbReference type="CDD" id="cd03469">
    <property type="entry name" value="Rieske_RO_Alpha_N"/>
    <property type="match status" value="1"/>
</dbReference>
<evidence type="ECO:0000256" key="4">
    <source>
        <dbReference type="ARBA" id="ARBA00023002"/>
    </source>
</evidence>
<dbReference type="PRINTS" id="PR00090">
    <property type="entry name" value="RNGDIOXGNASE"/>
</dbReference>
<dbReference type="Pfam" id="PF00848">
    <property type="entry name" value="Ring_hydroxyl_A"/>
    <property type="match status" value="1"/>
</dbReference>
<evidence type="ECO:0000256" key="2">
    <source>
        <dbReference type="ARBA" id="ARBA00022714"/>
    </source>
</evidence>
<protein>
    <submittedName>
        <fullName evidence="8">Aromatic ring-hydroxylating oxygenase subunit alpha</fullName>
        <ecNumber evidence="8">1.14.13.-</ecNumber>
    </submittedName>
</protein>
<dbReference type="EMBL" id="JBJVNI010000013">
    <property type="protein sequence ID" value="MFM9611802.1"/>
    <property type="molecule type" value="Genomic_DNA"/>
</dbReference>
<evidence type="ECO:0000256" key="1">
    <source>
        <dbReference type="ARBA" id="ARBA00001962"/>
    </source>
</evidence>
<evidence type="ECO:0000256" key="5">
    <source>
        <dbReference type="ARBA" id="ARBA00023004"/>
    </source>
</evidence>
<dbReference type="SUPFAM" id="SSF55961">
    <property type="entry name" value="Bet v1-like"/>
    <property type="match status" value="1"/>
</dbReference>
<dbReference type="SUPFAM" id="SSF50022">
    <property type="entry name" value="ISP domain"/>
    <property type="match status" value="1"/>
</dbReference>
<comment type="cofactor">
    <cofactor evidence="1">
        <name>Fe cation</name>
        <dbReference type="ChEBI" id="CHEBI:24875"/>
    </cofactor>
</comment>
<feature type="domain" description="Rieske" evidence="7">
    <location>
        <begin position="55"/>
        <end position="163"/>
    </location>
</feature>
<evidence type="ECO:0000256" key="3">
    <source>
        <dbReference type="ARBA" id="ARBA00022723"/>
    </source>
</evidence>
<organism evidence="8 9">
    <name type="scientific">Streptomyces niveiscabiei</name>
    <dbReference type="NCBI Taxonomy" id="164115"/>
    <lineage>
        <taxon>Bacteria</taxon>
        <taxon>Bacillati</taxon>
        <taxon>Actinomycetota</taxon>
        <taxon>Actinomycetes</taxon>
        <taxon>Kitasatosporales</taxon>
        <taxon>Streptomycetaceae</taxon>
        <taxon>Streptomyces</taxon>
    </lineage>
</organism>
<comment type="caution">
    <text evidence="8">The sequence shown here is derived from an EMBL/GenBank/DDBJ whole genome shotgun (WGS) entry which is preliminary data.</text>
</comment>
<keyword evidence="4 8" id="KW-0560">Oxidoreductase</keyword>
<evidence type="ECO:0000313" key="9">
    <source>
        <dbReference type="Proteomes" id="UP001631957"/>
    </source>
</evidence>
<proteinExistence type="predicted"/>
<reference evidence="8 9" key="1">
    <citation type="submission" date="2024-12" db="EMBL/GenBank/DDBJ databases">
        <title>Forecasting of Potato common scab and diversities of Pathogenic streptomyces spp. in china.</title>
        <authorList>
            <person name="Handique U."/>
            <person name="Wu J."/>
        </authorList>
    </citation>
    <scope>NUCLEOTIDE SEQUENCE [LARGE SCALE GENOMIC DNA]</scope>
    <source>
        <strain evidence="8 9">ZRIMU1530</strain>
    </source>
</reference>
<dbReference type="Gene3D" id="3.90.380.10">
    <property type="entry name" value="Naphthalene 1,2-dioxygenase Alpha Subunit, Chain A, domain 1"/>
    <property type="match status" value="2"/>
</dbReference>
<dbReference type="PANTHER" id="PTHR43756:SF5">
    <property type="entry name" value="CHOLINE MONOOXYGENASE, CHLOROPLASTIC"/>
    <property type="match status" value="1"/>
</dbReference>
<dbReference type="InterPro" id="IPR001663">
    <property type="entry name" value="Rng_hydr_dOase-A"/>
</dbReference>